<name>A0A8J8BAG5_9RHOB</name>
<dbReference type="Gene3D" id="3.30.70.2660">
    <property type="match status" value="1"/>
</dbReference>
<dbReference type="EMBL" id="JAGTUU010000010">
    <property type="protein sequence ID" value="MBS0126540.1"/>
    <property type="molecule type" value="Genomic_DNA"/>
</dbReference>
<dbReference type="InterPro" id="IPR010147">
    <property type="entry name" value="CRISPR-assoc_prot_CasD"/>
</dbReference>
<dbReference type="NCBIfam" id="TIGR01868">
    <property type="entry name" value="casD_Cas5e"/>
    <property type="match status" value="1"/>
</dbReference>
<sequence>MGELAGHERRGSLVWPARSAIIGIMGAALGIRRDGDFTALDSLEISVAVFDAGVPLRDYHTVETVPSAAAKAPNSRPEALRIAGTRKNTTITLRDYRTDCLYGIAVRGEGLTGIATALRAPCFTLYLGRKSCPLSAPTAAKVVEARTCEDALASLELPPWRPGAIARTLVVADPQGDLVHDVPRDRGHWHFAPRRVALRPVHIAAGGAG</sequence>
<dbReference type="AlphaFoldDB" id="A0A8J8BAG5"/>
<evidence type="ECO:0000313" key="1">
    <source>
        <dbReference type="EMBL" id="MBS0126540.1"/>
    </source>
</evidence>
<gene>
    <name evidence="1" type="primary">cas5e</name>
    <name evidence="1" type="ORF">KB874_20885</name>
</gene>
<proteinExistence type="predicted"/>
<protein>
    <submittedName>
        <fullName evidence="1">Type I-E CRISPR-associated protein Cas5/CasD</fullName>
    </submittedName>
</protein>
<keyword evidence="2" id="KW-1185">Reference proteome</keyword>
<dbReference type="Pfam" id="PF09704">
    <property type="entry name" value="Cas_Cas5d"/>
    <property type="match status" value="1"/>
</dbReference>
<evidence type="ECO:0000313" key="2">
    <source>
        <dbReference type="Proteomes" id="UP000681356"/>
    </source>
</evidence>
<organism evidence="1 2">
    <name type="scientific">Thetidibacter halocola</name>
    <dbReference type="NCBI Taxonomy" id="2827239"/>
    <lineage>
        <taxon>Bacteria</taxon>
        <taxon>Pseudomonadati</taxon>
        <taxon>Pseudomonadota</taxon>
        <taxon>Alphaproteobacteria</taxon>
        <taxon>Rhodobacterales</taxon>
        <taxon>Roseobacteraceae</taxon>
        <taxon>Thetidibacter</taxon>
    </lineage>
</organism>
<dbReference type="InterPro" id="IPR021124">
    <property type="entry name" value="CRISPR-assoc_prot_Cas5"/>
</dbReference>
<comment type="caution">
    <text evidence="1">The sequence shown here is derived from an EMBL/GenBank/DDBJ whole genome shotgun (WGS) entry which is preliminary data.</text>
</comment>
<dbReference type="GO" id="GO:0003723">
    <property type="term" value="F:RNA binding"/>
    <property type="evidence" value="ECO:0007669"/>
    <property type="project" value="InterPro"/>
</dbReference>
<dbReference type="GO" id="GO:0051607">
    <property type="term" value="P:defense response to virus"/>
    <property type="evidence" value="ECO:0007669"/>
    <property type="project" value="InterPro"/>
</dbReference>
<reference evidence="1" key="1">
    <citation type="submission" date="2021-04" db="EMBL/GenBank/DDBJ databases">
        <authorList>
            <person name="Yoon J."/>
        </authorList>
    </citation>
    <scope>NUCLEOTIDE SEQUENCE</scope>
    <source>
        <strain evidence="1">KMU-90</strain>
    </source>
</reference>
<dbReference type="Proteomes" id="UP000681356">
    <property type="component" value="Unassembled WGS sequence"/>
</dbReference>
<accession>A0A8J8BAG5</accession>
<dbReference type="GO" id="GO:0043571">
    <property type="term" value="P:maintenance of CRISPR repeat elements"/>
    <property type="evidence" value="ECO:0007669"/>
    <property type="project" value="InterPro"/>
</dbReference>
<dbReference type="CDD" id="cd09645">
    <property type="entry name" value="Cas5_I-E"/>
    <property type="match status" value="1"/>
</dbReference>